<evidence type="ECO:0000313" key="3">
    <source>
        <dbReference type="Proteomes" id="UP000730482"/>
    </source>
</evidence>
<dbReference type="Pfam" id="PF12079">
    <property type="entry name" value="DUF3558"/>
    <property type="match status" value="1"/>
</dbReference>
<accession>A0ABS5KJ02</accession>
<dbReference type="InterPro" id="IPR024520">
    <property type="entry name" value="DUF3558"/>
</dbReference>
<keyword evidence="3" id="KW-1185">Reference proteome</keyword>
<name>A0ABS5KJ02_9ACTN</name>
<dbReference type="EMBL" id="JAAFYZ010000012">
    <property type="protein sequence ID" value="MBS2546362.1"/>
    <property type="molecule type" value="Genomic_DNA"/>
</dbReference>
<evidence type="ECO:0000256" key="1">
    <source>
        <dbReference type="SAM" id="MobiDB-lite"/>
    </source>
</evidence>
<organism evidence="2 3">
    <name type="scientific">Catenulispora pinistramenti</name>
    <dbReference type="NCBI Taxonomy" id="2705254"/>
    <lineage>
        <taxon>Bacteria</taxon>
        <taxon>Bacillati</taxon>
        <taxon>Actinomycetota</taxon>
        <taxon>Actinomycetes</taxon>
        <taxon>Catenulisporales</taxon>
        <taxon>Catenulisporaceae</taxon>
        <taxon>Catenulispora</taxon>
    </lineage>
</organism>
<dbReference type="RefSeq" id="WP_212008011.1">
    <property type="nucleotide sequence ID" value="NZ_JAAFYZ010000012.1"/>
</dbReference>
<sequence length="172" mass="16707">MALSVMLSGCGGGSTPPPLSPVASGSSSGAAAPTGSAQGFVVPGVPDPCGLISADQVANIGHLPDGSKSGAIASTSGGRSCAYNSGHPDMVTISLTAVTKGGFDAFRATIPAGTITDVPGLGDEAYRSSQTPGVIDVFKNGFDLNIAVIHADSYASASDDAKALAQAAVGKV</sequence>
<dbReference type="Proteomes" id="UP000730482">
    <property type="component" value="Unassembled WGS sequence"/>
</dbReference>
<feature type="region of interest" description="Disordered" evidence="1">
    <location>
        <begin position="1"/>
        <end position="35"/>
    </location>
</feature>
<evidence type="ECO:0000313" key="2">
    <source>
        <dbReference type="EMBL" id="MBS2546362.1"/>
    </source>
</evidence>
<feature type="compositionally biased region" description="Low complexity" evidence="1">
    <location>
        <begin position="21"/>
        <end position="35"/>
    </location>
</feature>
<gene>
    <name evidence="2" type="ORF">KGQ19_05730</name>
</gene>
<reference evidence="2 3" key="1">
    <citation type="submission" date="2020-02" db="EMBL/GenBank/DDBJ databases">
        <title>Acidophilic actinobacteria isolated from forest soil.</title>
        <authorList>
            <person name="Golinska P."/>
        </authorList>
    </citation>
    <scope>NUCLEOTIDE SEQUENCE [LARGE SCALE GENOMIC DNA]</scope>
    <source>
        <strain evidence="2 3">NL8</strain>
    </source>
</reference>
<proteinExistence type="predicted"/>
<protein>
    <submittedName>
        <fullName evidence="2">DUF3558 family protein</fullName>
    </submittedName>
</protein>
<comment type="caution">
    <text evidence="2">The sequence shown here is derived from an EMBL/GenBank/DDBJ whole genome shotgun (WGS) entry which is preliminary data.</text>
</comment>